<keyword evidence="2" id="KW-1133">Transmembrane helix</keyword>
<gene>
    <name evidence="3" type="ORF">MCOR_56248</name>
</gene>
<feature type="region of interest" description="Disordered" evidence="1">
    <location>
        <begin position="361"/>
        <end position="386"/>
    </location>
</feature>
<feature type="compositionally biased region" description="Polar residues" evidence="1">
    <location>
        <begin position="295"/>
        <end position="307"/>
    </location>
</feature>
<evidence type="ECO:0000313" key="4">
    <source>
        <dbReference type="Proteomes" id="UP000507470"/>
    </source>
</evidence>
<protein>
    <recommendedName>
        <fullName evidence="5">WSC domain-containing protein</fullName>
    </recommendedName>
</protein>
<evidence type="ECO:0008006" key="5">
    <source>
        <dbReference type="Google" id="ProtNLM"/>
    </source>
</evidence>
<dbReference type="Proteomes" id="UP000507470">
    <property type="component" value="Unassembled WGS sequence"/>
</dbReference>
<evidence type="ECO:0000256" key="2">
    <source>
        <dbReference type="SAM" id="Phobius"/>
    </source>
</evidence>
<proteinExistence type="predicted"/>
<name>A0A6J8EUK7_MYTCO</name>
<sequence>MNTWQKAVLDCYGYNSVLESNVTVLKKYLSNHAELNRIWVGSFEVFLPWIEIRGCYNIPFTCNSLDRHEKVANNQALCQLKCMKNRYFAFNQKIDRCVCFDKHEQVMRGNENASLCQECKVQGDCNGYAVAYKVLDISISEAGNDHDCLFYQCDYQGAMPVFDAKSCSQYCESYCRDGRRVNPSNHQTFVEYRSTCEGDYFTYPLLHSDNPVKLCNVSKFHTSGIDIWVGVYRLKLDIDSLEKTVLQDFYQIAKYISKCSYLSTDGALVENENCSNELTMHHYICTSDKPMNVQKDPNNSSTSTSACGSEGKTDNSQGITNKDKQSSGVIAGTVASILVIVVVVVIVVFICKKRFNSKIPKLKDKHSEKDPSKSTTSEQEKISDGQYHEIDITLGPYSFAKPLADTYSRVNKAAEDENAYSRIVSAVFDTSNIPEKTNHVISNPGYNDLQIKVDTKNNPIGSQQSSNSLKDKVKPPDYCIAKPITDPGEMDPYTDNADYDHLCNVKNREENTVKIYDHVPNIIDSDATYDHSTINICTAESNNYDHFDVQN</sequence>
<organism evidence="3 4">
    <name type="scientific">Mytilus coruscus</name>
    <name type="common">Sea mussel</name>
    <dbReference type="NCBI Taxonomy" id="42192"/>
    <lineage>
        <taxon>Eukaryota</taxon>
        <taxon>Metazoa</taxon>
        <taxon>Spiralia</taxon>
        <taxon>Lophotrochozoa</taxon>
        <taxon>Mollusca</taxon>
        <taxon>Bivalvia</taxon>
        <taxon>Autobranchia</taxon>
        <taxon>Pteriomorphia</taxon>
        <taxon>Mytilida</taxon>
        <taxon>Mytiloidea</taxon>
        <taxon>Mytilidae</taxon>
        <taxon>Mytilinae</taxon>
        <taxon>Mytilus</taxon>
    </lineage>
</organism>
<keyword evidence="4" id="KW-1185">Reference proteome</keyword>
<keyword evidence="2" id="KW-0812">Transmembrane</keyword>
<dbReference type="EMBL" id="CACVKT020010005">
    <property type="protein sequence ID" value="CAC5424329.1"/>
    <property type="molecule type" value="Genomic_DNA"/>
</dbReference>
<accession>A0A6J8EUK7</accession>
<evidence type="ECO:0000313" key="3">
    <source>
        <dbReference type="EMBL" id="CAC5424329.1"/>
    </source>
</evidence>
<feature type="region of interest" description="Disordered" evidence="1">
    <location>
        <begin position="291"/>
        <end position="324"/>
    </location>
</feature>
<dbReference type="AlphaFoldDB" id="A0A6J8EUK7"/>
<reference evidence="3 4" key="1">
    <citation type="submission" date="2020-06" db="EMBL/GenBank/DDBJ databases">
        <authorList>
            <person name="Li R."/>
            <person name="Bekaert M."/>
        </authorList>
    </citation>
    <scope>NUCLEOTIDE SEQUENCE [LARGE SCALE GENOMIC DNA]</scope>
    <source>
        <strain evidence="4">wild</strain>
    </source>
</reference>
<dbReference type="OrthoDB" id="6124577at2759"/>
<keyword evidence="2" id="KW-0472">Membrane</keyword>
<evidence type="ECO:0000256" key="1">
    <source>
        <dbReference type="SAM" id="MobiDB-lite"/>
    </source>
</evidence>
<feature type="transmembrane region" description="Helical" evidence="2">
    <location>
        <begin position="329"/>
        <end position="351"/>
    </location>
</feature>